<evidence type="ECO:0000313" key="2">
    <source>
        <dbReference type="Proteomes" id="UP000253420"/>
    </source>
</evidence>
<dbReference type="RefSeq" id="WP_114442940.1">
    <property type="nucleotide sequence ID" value="NZ_QOZG01000039.1"/>
</dbReference>
<comment type="caution">
    <text evidence="1">The sequence shown here is derived from an EMBL/GenBank/DDBJ whole genome shotgun (WGS) entry which is preliminary data.</text>
</comment>
<reference evidence="1 2" key="1">
    <citation type="submission" date="2018-07" db="EMBL/GenBank/DDBJ databases">
        <title>The draft genome of Phyllobacterium salinisoli.</title>
        <authorList>
            <person name="Liu L."/>
            <person name="Li L."/>
            <person name="Zhang X."/>
            <person name="Liang L."/>
        </authorList>
    </citation>
    <scope>NUCLEOTIDE SEQUENCE [LARGE SCALE GENOMIC DNA]</scope>
    <source>
        <strain evidence="1 2">LLAN61</strain>
    </source>
</reference>
<dbReference type="EMBL" id="QOZG01000039">
    <property type="protein sequence ID" value="RCS21435.1"/>
    <property type="molecule type" value="Genomic_DNA"/>
</dbReference>
<dbReference type="Proteomes" id="UP000253420">
    <property type="component" value="Unassembled WGS sequence"/>
</dbReference>
<dbReference type="AlphaFoldDB" id="A0A368JYA6"/>
<keyword evidence="2" id="KW-1185">Reference proteome</keyword>
<organism evidence="1 2">
    <name type="scientific">Phyllobacterium salinisoli</name>
    <dbReference type="NCBI Taxonomy" id="1899321"/>
    <lineage>
        <taxon>Bacteria</taxon>
        <taxon>Pseudomonadati</taxon>
        <taxon>Pseudomonadota</taxon>
        <taxon>Alphaproteobacteria</taxon>
        <taxon>Hyphomicrobiales</taxon>
        <taxon>Phyllobacteriaceae</taxon>
        <taxon>Phyllobacterium</taxon>
    </lineage>
</organism>
<proteinExistence type="predicted"/>
<gene>
    <name evidence="1" type="ORF">DUT91_24140</name>
</gene>
<sequence>MSASNCFVGNDNIQVFSDTAVYDLENGGAIHGFGNKVVPLLHHRAVISCTGYAWVSIIVSGCISASGAETFDDLAARLPDIVKDMTTRDRDAKFGNFEVLLAGFSESTGEPAAYVLTGYPKNGWPAFTMKKVSSFISPFIERRQFDFDNPESSGLRILEEQRQALCGSTDKAGLALHAVGGCAQMTTVRKDGIEMKVIHRWPDTVGRPIEAAA</sequence>
<evidence type="ECO:0000313" key="1">
    <source>
        <dbReference type="EMBL" id="RCS21435.1"/>
    </source>
</evidence>
<dbReference type="OrthoDB" id="7905691at2"/>
<name>A0A368JYA6_9HYPH</name>
<protein>
    <submittedName>
        <fullName evidence="1">Uncharacterized protein</fullName>
    </submittedName>
</protein>
<accession>A0A368JYA6</accession>